<reference evidence="2 3" key="1">
    <citation type="submission" date="2021-04" db="EMBL/GenBank/DDBJ databases">
        <title>Novel species identification of genus Shewanella.</title>
        <authorList>
            <person name="Liu G."/>
        </authorList>
    </citation>
    <scope>NUCLEOTIDE SEQUENCE [LARGE SCALE GENOMIC DNA]</scope>
    <source>
        <strain evidence="2 3">FJAT-54481</strain>
    </source>
</reference>
<evidence type="ECO:0000313" key="2">
    <source>
        <dbReference type="EMBL" id="QUN06722.1"/>
    </source>
</evidence>
<evidence type="ECO:0008006" key="4">
    <source>
        <dbReference type="Google" id="ProtNLM"/>
    </source>
</evidence>
<proteinExistence type="predicted"/>
<gene>
    <name evidence="2" type="ORF">KDN34_04540</name>
</gene>
<dbReference type="EMBL" id="CP073587">
    <property type="protein sequence ID" value="QUN06722.1"/>
    <property type="molecule type" value="Genomic_DNA"/>
</dbReference>
<organism evidence="2 3">
    <name type="scientific">Shewanella yunxiaonensis</name>
    <dbReference type="NCBI Taxonomy" id="2829809"/>
    <lineage>
        <taxon>Bacteria</taxon>
        <taxon>Pseudomonadati</taxon>
        <taxon>Pseudomonadota</taxon>
        <taxon>Gammaproteobacteria</taxon>
        <taxon>Alteromonadales</taxon>
        <taxon>Shewanellaceae</taxon>
        <taxon>Shewanella</taxon>
    </lineage>
</organism>
<evidence type="ECO:0000256" key="1">
    <source>
        <dbReference type="SAM" id="MobiDB-lite"/>
    </source>
</evidence>
<feature type="compositionally biased region" description="Basic and acidic residues" evidence="1">
    <location>
        <begin position="41"/>
        <end position="60"/>
    </location>
</feature>
<keyword evidence="3" id="KW-1185">Reference proteome</keyword>
<evidence type="ECO:0000313" key="3">
    <source>
        <dbReference type="Proteomes" id="UP000679575"/>
    </source>
</evidence>
<name>A0ABX7YV80_9GAMM</name>
<dbReference type="RefSeq" id="WP_212595732.1">
    <property type="nucleotide sequence ID" value="NZ_CP073587.1"/>
</dbReference>
<sequence length="60" mass="6331">MKMAVAFISLILVEGCSWNPLEVGAEVSPHGTSVTVKGKAKGGDIDVSDIPKTEHPIQQN</sequence>
<dbReference type="Proteomes" id="UP000679575">
    <property type="component" value="Chromosome"/>
</dbReference>
<feature type="region of interest" description="Disordered" evidence="1">
    <location>
        <begin position="32"/>
        <end position="60"/>
    </location>
</feature>
<accession>A0ABX7YV80</accession>
<protein>
    <recommendedName>
        <fullName evidence="4">Lipoprotein</fullName>
    </recommendedName>
</protein>